<dbReference type="EMBL" id="VDMD01000002">
    <property type="protein sequence ID" value="TRM68007.1"/>
    <property type="molecule type" value="Genomic_DNA"/>
</dbReference>
<accession>A0A550CT86</accession>
<dbReference type="AlphaFoldDB" id="A0A550CT86"/>
<evidence type="ECO:0000256" key="1">
    <source>
        <dbReference type="SAM" id="MobiDB-lite"/>
    </source>
</evidence>
<dbReference type="Gene3D" id="3.40.50.1000">
    <property type="entry name" value="HAD superfamily/HAD-like"/>
    <property type="match status" value="1"/>
</dbReference>
<gene>
    <name evidence="2" type="ORF">BD626DRAFT_564880</name>
</gene>
<evidence type="ECO:0000313" key="3">
    <source>
        <dbReference type="Proteomes" id="UP000320762"/>
    </source>
</evidence>
<dbReference type="STRING" id="97359.A0A550CT86"/>
<dbReference type="InterPro" id="IPR023214">
    <property type="entry name" value="HAD_sf"/>
</dbReference>
<keyword evidence="3" id="KW-1185">Reference proteome</keyword>
<evidence type="ECO:0000313" key="2">
    <source>
        <dbReference type="EMBL" id="TRM68007.1"/>
    </source>
</evidence>
<organism evidence="2 3">
    <name type="scientific">Schizophyllum amplum</name>
    <dbReference type="NCBI Taxonomy" id="97359"/>
    <lineage>
        <taxon>Eukaryota</taxon>
        <taxon>Fungi</taxon>
        <taxon>Dikarya</taxon>
        <taxon>Basidiomycota</taxon>
        <taxon>Agaricomycotina</taxon>
        <taxon>Agaricomycetes</taxon>
        <taxon>Agaricomycetidae</taxon>
        <taxon>Agaricales</taxon>
        <taxon>Schizophyllaceae</taxon>
        <taxon>Schizophyllum</taxon>
    </lineage>
</organism>
<proteinExistence type="predicted"/>
<feature type="region of interest" description="Disordered" evidence="1">
    <location>
        <begin position="1"/>
        <end position="20"/>
    </location>
</feature>
<comment type="caution">
    <text evidence="2">The sequence shown here is derived from an EMBL/GenBank/DDBJ whole genome shotgun (WGS) entry which is preliminary data.</text>
</comment>
<sequence length="116" mass="12539">MPSMSPQGKATKDTELMEQQKGSVGMVGDGIYNSPALVVVDIARSHHVSPSPSRPSDVVLVRNDLLDAVAAFTLRATYTLSSSVSFHPLRYKPPPHPREVHAPNFTLAFSESSRAP</sequence>
<reference evidence="2 3" key="1">
    <citation type="journal article" date="2019" name="New Phytol.">
        <title>Comparative genomics reveals unique wood-decay strategies and fruiting body development in the Schizophyllaceae.</title>
        <authorList>
            <person name="Almasi E."/>
            <person name="Sahu N."/>
            <person name="Krizsan K."/>
            <person name="Balint B."/>
            <person name="Kovacs G.M."/>
            <person name="Kiss B."/>
            <person name="Cseklye J."/>
            <person name="Drula E."/>
            <person name="Henrissat B."/>
            <person name="Nagy I."/>
            <person name="Chovatia M."/>
            <person name="Adam C."/>
            <person name="LaButti K."/>
            <person name="Lipzen A."/>
            <person name="Riley R."/>
            <person name="Grigoriev I.V."/>
            <person name="Nagy L.G."/>
        </authorList>
    </citation>
    <scope>NUCLEOTIDE SEQUENCE [LARGE SCALE GENOMIC DNA]</scope>
    <source>
        <strain evidence="2 3">NL-1724</strain>
    </source>
</reference>
<dbReference type="Proteomes" id="UP000320762">
    <property type="component" value="Unassembled WGS sequence"/>
</dbReference>
<name>A0A550CT86_9AGAR</name>
<protein>
    <submittedName>
        <fullName evidence="2">Uncharacterized protein</fullName>
    </submittedName>
</protein>